<evidence type="ECO:0000256" key="2">
    <source>
        <dbReference type="ARBA" id="ARBA00022857"/>
    </source>
</evidence>
<accession>A0A831W4B0</accession>
<dbReference type="PROSITE" id="PS00070">
    <property type="entry name" value="ALDEHYDE_DEHYDR_CYS"/>
    <property type="match status" value="1"/>
</dbReference>
<keyword evidence="3 5" id="KW-0560">Oxidoreductase</keyword>
<comment type="similarity">
    <text evidence="1 5">Belongs to the aldehyde dehydrogenase family.</text>
</comment>
<dbReference type="Gene3D" id="3.40.605.10">
    <property type="entry name" value="Aldehyde Dehydrogenase, Chain A, domain 1"/>
    <property type="match status" value="1"/>
</dbReference>
<feature type="domain" description="Aldehyde dehydrogenase" evidence="6">
    <location>
        <begin position="3"/>
        <end position="456"/>
    </location>
</feature>
<dbReference type="CDD" id="cd07102">
    <property type="entry name" value="ALDH_EDX86601"/>
    <property type="match status" value="1"/>
</dbReference>
<name>A0A831W4B0_9GAMM</name>
<evidence type="ECO:0000259" key="6">
    <source>
        <dbReference type="Pfam" id="PF00171"/>
    </source>
</evidence>
<dbReference type="AlphaFoldDB" id="A0A831W4B0"/>
<feature type="active site" evidence="4">
    <location>
        <position position="231"/>
    </location>
</feature>
<dbReference type="InterPro" id="IPR029510">
    <property type="entry name" value="Ald_DH_CS_GLU"/>
</dbReference>
<keyword evidence="2" id="KW-0521">NADP</keyword>
<dbReference type="InterPro" id="IPR016160">
    <property type="entry name" value="Ald_DH_CS_CYS"/>
</dbReference>
<evidence type="ECO:0000256" key="3">
    <source>
        <dbReference type="ARBA" id="ARBA00023002"/>
    </source>
</evidence>
<comment type="caution">
    <text evidence="7">The sequence shown here is derived from an EMBL/GenBank/DDBJ whole genome shotgun (WGS) entry which is preliminary data.</text>
</comment>
<protein>
    <submittedName>
        <fullName evidence="7">Aldehyde dehydrogenase family protein</fullName>
    </submittedName>
</protein>
<dbReference type="EMBL" id="DRKP01000041">
    <property type="protein sequence ID" value="HEB95418.1"/>
    <property type="molecule type" value="Genomic_DNA"/>
</dbReference>
<dbReference type="GO" id="GO:0016620">
    <property type="term" value="F:oxidoreductase activity, acting on the aldehyde or oxo group of donors, NAD or NADP as acceptor"/>
    <property type="evidence" value="ECO:0007669"/>
    <property type="project" value="InterPro"/>
</dbReference>
<dbReference type="FunFam" id="3.40.605.10:FF:000012">
    <property type="entry name" value="NAD-dependent succinate-semialdehyde dehydrogenase"/>
    <property type="match status" value="1"/>
</dbReference>
<dbReference type="Proteomes" id="UP000886251">
    <property type="component" value="Unassembled WGS sequence"/>
</dbReference>
<evidence type="ECO:0000313" key="7">
    <source>
        <dbReference type="EMBL" id="HEB95418.1"/>
    </source>
</evidence>
<evidence type="ECO:0000256" key="4">
    <source>
        <dbReference type="PROSITE-ProRule" id="PRU10007"/>
    </source>
</evidence>
<dbReference type="SUPFAM" id="SSF53720">
    <property type="entry name" value="ALDH-like"/>
    <property type="match status" value="1"/>
</dbReference>
<dbReference type="InterPro" id="IPR016162">
    <property type="entry name" value="Ald_DH_N"/>
</dbReference>
<dbReference type="PANTHER" id="PTHR11699">
    <property type="entry name" value="ALDEHYDE DEHYDROGENASE-RELATED"/>
    <property type="match status" value="1"/>
</dbReference>
<dbReference type="InterPro" id="IPR016161">
    <property type="entry name" value="Ald_DH/histidinol_DH"/>
</dbReference>
<dbReference type="InterPro" id="IPR016163">
    <property type="entry name" value="Ald_DH_C"/>
</dbReference>
<dbReference type="FunFam" id="3.40.309.10:FF:000009">
    <property type="entry name" value="Aldehyde dehydrogenase A"/>
    <property type="match status" value="1"/>
</dbReference>
<dbReference type="InterPro" id="IPR015590">
    <property type="entry name" value="Aldehyde_DH_dom"/>
</dbReference>
<organism evidence="7">
    <name type="scientific">Sedimenticola thiotaurini</name>
    <dbReference type="NCBI Taxonomy" id="1543721"/>
    <lineage>
        <taxon>Bacteria</taxon>
        <taxon>Pseudomonadati</taxon>
        <taxon>Pseudomonadota</taxon>
        <taxon>Gammaproteobacteria</taxon>
        <taxon>Chromatiales</taxon>
        <taxon>Sedimenticolaceae</taxon>
        <taxon>Sedimenticola</taxon>
    </lineage>
</organism>
<proteinExistence type="inferred from homology"/>
<gene>
    <name evidence="7" type="ORF">ENI96_03165</name>
</gene>
<dbReference type="Pfam" id="PF00171">
    <property type="entry name" value="Aldedh"/>
    <property type="match status" value="1"/>
</dbReference>
<sequence>MSESLTTISPVDGSVYVERPWATPARIDAALDLARDARRAWRDTPLQERQAICSRMVDAFVAHRDGIAAEICWQMGRPIRFAGGEVNGLEERARTMIRLADEGLAPVRPPQKEGFRRWIQREPVGTVFVIAPWNYPYLTAINAVMPAILAGNAVVLKHSAQTPLCAERLQQAFDQAGLPEGVFQYLHLTHADTEQVIRDGRVDHVAFTGSVPGGRMVERVAAGRFIGVGLELGGKDPAYIRADADLEQAVETALDGAFFNSGQSCCGIERIYVHQSVYDRFLEQAVAWVAALKLGRPDDPDTTLGPVVRAAAADFVRGQVDEALAAGAVAHIDPADYPLDRPGSPYLAPQLLTGVDHSMRVMTEESFGPVVGVQKVASDEEAVALMNDSVYGLTAALFTRDYDRGIELGQRLEAGTFFINRCDYLDPELAWTGVKESGRGCTLSVLGFEAFTRPKSFHIKTAI</sequence>
<dbReference type="Gene3D" id="3.40.309.10">
    <property type="entry name" value="Aldehyde Dehydrogenase, Chain A, domain 2"/>
    <property type="match status" value="1"/>
</dbReference>
<evidence type="ECO:0000256" key="1">
    <source>
        <dbReference type="ARBA" id="ARBA00009986"/>
    </source>
</evidence>
<dbReference type="PROSITE" id="PS00687">
    <property type="entry name" value="ALDEHYDE_DEHYDR_GLU"/>
    <property type="match status" value="1"/>
</dbReference>
<reference evidence="7" key="1">
    <citation type="journal article" date="2020" name="mSystems">
        <title>Genome- and Community-Level Interaction Insights into Carbon Utilization and Element Cycling Functions of Hydrothermarchaeota in Hydrothermal Sediment.</title>
        <authorList>
            <person name="Zhou Z."/>
            <person name="Liu Y."/>
            <person name="Xu W."/>
            <person name="Pan J."/>
            <person name="Luo Z.H."/>
            <person name="Li M."/>
        </authorList>
    </citation>
    <scope>NUCLEOTIDE SEQUENCE [LARGE SCALE GENOMIC DNA]</scope>
    <source>
        <strain evidence="7">HyVt-443</strain>
    </source>
</reference>
<evidence type="ECO:0000256" key="5">
    <source>
        <dbReference type="RuleBase" id="RU003345"/>
    </source>
</evidence>